<comment type="caution">
    <text evidence="2">The sequence shown here is derived from an EMBL/GenBank/DDBJ whole genome shotgun (WGS) entry which is preliminary data.</text>
</comment>
<evidence type="ECO:0000313" key="3">
    <source>
        <dbReference type="Proteomes" id="UP000534306"/>
    </source>
</evidence>
<dbReference type="Proteomes" id="UP000553957">
    <property type="component" value="Unassembled WGS sequence"/>
</dbReference>
<dbReference type="RefSeq" id="WP_171675257.1">
    <property type="nucleotide sequence ID" value="NZ_BAAAGT010000004.1"/>
</dbReference>
<protein>
    <submittedName>
        <fullName evidence="2">Uncharacterized protein</fullName>
    </submittedName>
</protein>
<evidence type="ECO:0000313" key="1">
    <source>
        <dbReference type="EMBL" id="MBB6566585.1"/>
    </source>
</evidence>
<dbReference type="EMBL" id="JABJRC010000005">
    <property type="protein sequence ID" value="NOL42760.1"/>
    <property type="molecule type" value="Genomic_DNA"/>
</dbReference>
<name>A0A7Y4L1S0_9ACTN</name>
<dbReference type="Proteomes" id="UP000534306">
    <property type="component" value="Unassembled WGS sequence"/>
</dbReference>
<sequence>MGLLRFYPADYREAHGQEILAVHRELTAELNRLDRLRADADLIGHAIRLRVGLDAAAPAGRVFATAAPLATGVATAYAAIQLMRWYAAVVISPGSTWSQLATTDLRQGVQLAALALICAAGIRALTRGPTTLVTIGLLAYAAEWPAAPGLYDAPIVPIAAVLTALVLKAAPPETRERRLATLSGAMAAVAWFPAALVLTRNFIASTDYGLWPLATLTLTAITLTITRRSLHPELTAVAIASPLFLTYAIH</sequence>
<dbReference type="EMBL" id="JACHKF010000001">
    <property type="protein sequence ID" value="MBB6566585.1"/>
    <property type="molecule type" value="Genomic_DNA"/>
</dbReference>
<evidence type="ECO:0000313" key="2">
    <source>
        <dbReference type="EMBL" id="NOL42760.1"/>
    </source>
</evidence>
<evidence type="ECO:0000313" key="4">
    <source>
        <dbReference type="Proteomes" id="UP000553957"/>
    </source>
</evidence>
<gene>
    <name evidence="1" type="ORF">HNR71_002222</name>
    <name evidence="2" type="ORF">HPO96_21165</name>
</gene>
<proteinExistence type="predicted"/>
<organism evidence="2 3">
    <name type="scientific">Kribbella sandramycini</name>
    <dbReference type="NCBI Taxonomy" id="60450"/>
    <lineage>
        <taxon>Bacteria</taxon>
        <taxon>Bacillati</taxon>
        <taxon>Actinomycetota</taxon>
        <taxon>Actinomycetes</taxon>
        <taxon>Propionibacteriales</taxon>
        <taxon>Kribbellaceae</taxon>
        <taxon>Kribbella</taxon>
    </lineage>
</organism>
<accession>A0A7Y4L1S0</accession>
<keyword evidence="3" id="KW-1185">Reference proteome</keyword>
<reference evidence="2 3" key="1">
    <citation type="submission" date="2020-05" db="EMBL/GenBank/DDBJ databases">
        <title>Genome sequence of Kribbella sandramycini ATCC 39419.</title>
        <authorList>
            <person name="Maclea K.S."/>
            <person name="Fair J.L."/>
        </authorList>
    </citation>
    <scope>NUCLEOTIDE SEQUENCE [LARGE SCALE GENOMIC DNA]</scope>
    <source>
        <strain evidence="2 3">ATCC 39419</strain>
    </source>
</reference>
<reference evidence="1 4" key="2">
    <citation type="submission" date="2020-08" db="EMBL/GenBank/DDBJ databases">
        <title>Sequencing the genomes of 1000 actinobacteria strains.</title>
        <authorList>
            <person name="Klenk H.-P."/>
        </authorList>
    </citation>
    <scope>NUCLEOTIDE SEQUENCE [LARGE SCALE GENOMIC DNA]</scope>
    <source>
        <strain evidence="1 4">DSM 15626</strain>
    </source>
</reference>
<dbReference type="AlphaFoldDB" id="A0A7Y4L1S0"/>